<evidence type="ECO:0000313" key="1">
    <source>
        <dbReference type="EMBL" id="KAH6938371.1"/>
    </source>
</evidence>
<dbReference type="EMBL" id="CM023482">
    <property type="protein sequence ID" value="KAH6938371.1"/>
    <property type="molecule type" value="Genomic_DNA"/>
</dbReference>
<gene>
    <name evidence="1" type="ORF">HPB50_008940</name>
</gene>
<reference evidence="1" key="1">
    <citation type="submission" date="2020-05" db="EMBL/GenBank/DDBJ databases">
        <title>Large-scale comparative analyses of tick genomes elucidate their genetic diversity and vector capacities.</title>
        <authorList>
            <person name="Jia N."/>
            <person name="Wang J."/>
            <person name="Shi W."/>
            <person name="Du L."/>
            <person name="Sun Y."/>
            <person name="Zhan W."/>
            <person name="Jiang J."/>
            <person name="Wang Q."/>
            <person name="Zhang B."/>
            <person name="Ji P."/>
            <person name="Sakyi L.B."/>
            <person name="Cui X."/>
            <person name="Yuan T."/>
            <person name="Jiang B."/>
            <person name="Yang W."/>
            <person name="Lam T.T.-Y."/>
            <person name="Chang Q."/>
            <person name="Ding S."/>
            <person name="Wang X."/>
            <person name="Zhu J."/>
            <person name="Ruan X."/>
            <person name="Zhao L."/>
            <person name="Wei J."/>
            <person name="Que T."/>
            <person name="Du C."/>
            <person name="Cheng J."/>
            <person name="Dai P."/>
            <person name="Han X."/>
            <person name="Huang E."/>
            <person name="Gao Y."/>
            <person name="Liu J."/>
            <person name="Shao H."/>
            <person name="Ye R."/>
            <person name="Li L."/>
            <person name="Wei W."/>
            <person name="Wang X."/>
            <person name="Wang C."/>
            <person name="Yang T."/>
            <person name="Huo Q."/>
            <person name="Li W."/>
            <person name="Guo W."/>
            <person name="Chen H."/>
            <person name="Zhou L."/>
            <person name="Ni X."/>
            <person name="Tian J."/>
            <person name="Zhou Y."/>
            <person name="Sheng Y."/>
            <person name="Liu T."/>
            <person name="Pan Y."/>
            <person name="Xia L."/>
            <person name="Li J."/>
            <person name="Zhao F."/>
            <person name="Cao W."/>
        </authorList>
    </citation>
    <scope>NUCLEOTIDE SEQUENCE</scope>
    <source>
        <strain evidence="1">Hyas-2018</strain>
    </source>
</reference>
<accession>A0ACB7STT1</accession>
<name>A0ACB7STT1_HYAAI</name>
<sequence length="342" mass="36269">MILKRAAQKSVSDEEGLIFFAVARRTPKQPKRDGAGAEADQKAPGVEGKTDAQPKKVGSATGIASAKAPATATDSSGGKKQKSDDKASVAVPVATTKPITTVGQAAVAPTAGPTGLDGKASRALLSGPAMVSPSTDRPKSSGTQPSGPPPKSTATASQIPAGALSPAGELRGVAWSPQPSHEELMSGRMPSVRFDTATTVLYEGAELAQVAAVATNQPSSKKPARIKRPSELPYLRLPRFTLAPLRIIGLLRPRASRPRKQPTLRELLREAQIKEQDRLNLDTKERERHLTVVVVVMVLFLYYLCFAVSAYYYELADITPATPSGRRFPIELLRSTVNGSSD</sequence>
<dbReference type="Proteomes" id="UP000821845">
    <property type="component" value="Chromosome 2"/>
</dbReference>
<organism evidence="1 2">
    <name type="scientific">Hyalomma asiaticum</name>
    <name type="common">Tick</name>
    <dbReference type="NCBI Taxonomy" id="266040"/>
    <lineage>
        <taxon>Eukaryota</taxon>
        <taxon>Metazoa</taxon>
        <taxon>Ecdysozoa</taxon>
        <taxon>Arthropoda</taxon>
        <taxon>Chelicerata</taxon>
        <taxon>Arachnida</taxon>
        <taxon>Acari</taxon>
        <taxon>Parasitiformes</taxon>
        <taxon>Ixodida</taxon>
        <taxon>Ixodoidea</taxon>
        <taxon>Ixodidae</taxon>
        <taxon>Hyalomminae</taxon>
        <taxon>Hyalomma</taxon>
    </lineage>
</organism>
<protein>
    <submittedName>
        <fullName evidence="1">Uncharacterized protein</fullName>
    </submittedName>
</protein>
<evidence type="ECO:0000313" key="2">
    <source>
        <dbReference type="Proteomes" id="UP000821845"/>
    </source>
</evidence>
<comment type="caution">
    <text evidence="1">The sequence shown here is derived from an EMBL/GenBank/DDBJ whole genome shotgun (WGS) entry which is preliminary data.</text>
</comment>
<proteinExistence type="predicted"/>
<keyword evidence="2" id="KW-1185">Reference proteome</keyword>